<sequence length="156" mass="17702">MVKKAYQVAQVQRKGTASAMMKNKPVSLKYSVEIISNIKGMRVDKAIEYLKRILSMEEYLPLRKYNRKIGHKKGEAKGFTKVGKYPLRCVGAFIELLENVKANADYKGLDSDNLIITHMFASQGFARRSNQAQGRISGKARKRKSAHIEIVVREAR</sequence>
<evidence type="ECO:0000256" key="6">
    <source>
        <dbReference type="RuleBase" id="RU004007"/>
    </source>
</evidence>
<comment type="function">
    <text evidence="6">This protein binds specifically to 23S rRNA. It makes multiple contacts with different domains of the 23S rRNA in the assembled 50S subunit and ribosome.</text>
</comment>
<name>A0A7J4IXD8_9ARCH</name>
<dbReference type="EMBL" id="DUGC01000097">
    <property type="protein sequence ID" value="HIH10223.1"/>
    <property type="molecule type" value="Genomic_DNA"/>
</dbReference>
<dbReference type="Pfam" id="PF00237">
    <property type="entry name" value="Ribosomal_L22"/>
    <property type="match status" value="1"/>
</dbReference>
<keyword evidence="6" id="KW-0694">RNA-binding</keyword>
<keyword evidence="6" id="KW-0699">rRNA-binding</keyword>
<dbReference type="SUPFAM" id="SSF54843">
    <property type="entry name" value="Ribosomal protein L22"/>
    <property type="match status" value="1"/>
</dbReference>
<comment type="similarity">
    <text evidence="1 5">Belongs to the universal ribosomal protein uL22 family.</text>
</comment>
<dbReference type="Gene3D" id="3.90.470.10">
    <property type="entry name" value="Ribosomal protein L22/L17"/>
    <property type="match status" value="1"/>
</dbReference>
<evidence type="ECO:0000313" key="7">
    <source>
        <dbReference type="EMBL" id="HIH10223.1"/>
    </source>
</evidence>
<comment type="caution">
    <text evidence="7">The sequence shown here is derived from an EMBL/GenBank/DDBJ whole genome shotgun (WGS) entry which is preliminary data.</text>
</comment>
<keyword evidence="3 5" id="KW-0687">Ribonucleoprotein</keyword>
<dbReference type="PANTHER" id="PTHR11593:SF10">
    <property type="entry name" value="60S RIBOSOMAL PROTEIN L17"/>
    <property type="match status" value="1"/>
</dbReference>
<evidence type="ECO:0000256" key="4">
    <source>
        <dbReference type="NCBIfam" id="TIGR01038"/>
    </source>
</evidence>
<evidence type="ECO:0000256" key="1">
    <source>
        <dbReference type="ARBA" id="ARBA00009451"/>
    </source>
</evidence>
<reference evidence="8" key="1">
    <citation type="journal article" date="2020" name="bioRxiv">
        <title>A rank-normalized archaeal taxonomy based on genome phylogeny resolves widespread incomplete and uneven classifications.</title>
        <authorList>
            <person name="Rinke C."/>
            <person name="Chuvochina M."/>
            <person name="Mussig A.J."/>
            <person name="Chaumeil P.-A."/>
            <person name="Waite D.W."/>
            <person name="Whitman W.B."/>
            <person name="Parks D.H."/>
            <person name="Hugenholtz P."/>
        </authorList>
    </citation>
    <scope>NUCLEOTIDE SEQUENCE [LARGE SCALE GENOMIC DNA]</scope>
</reference>
<evidence type="ECO:0000256" key="5">
    <source>
        <dbReference type="RuleBase" id="RU004005"/>
    </source>
</evidence>
<dbReference type="Proteomes" id="UP000565078">
    <property type="component" value="Unassembled WGS sequence"/>
</dbReference>
<accession>A0A7J4IXD8</accession>
<dbReference type="GO" id="GO:0022625">
    <property type="term" value="C:cytosolic large ribosomal subunit"/>
    <property type="evidence" value="ECO:0007669"/>
    <property type="project" value="UniProtKB-UniRule"/>
</dbReference>
<dbReference type="GO" id="GO:0019843">
    <property type="term" value="F:rRNA binding"/>
    <property type="evidence" value="ECO:0007669"/>
    <property type="project" value="UniProtKB-KW"/>
</dbReference>
<protein>
    <recommendedName>
        <fullName evidence="4 6">50S ribosomal protein L22</fullName>
    </recommendedName>
</protein>
<dbReference type="InterPro" id="IPR001063">
    <property type="entry name" value="Ribosomal_uL22"/>
</dbReference>
<comment type="subunit">
    <text evidence="6">Part of the 50S ribosomal subunit.</text>
</comment>
<dbReference type="InterPro" id="IPR005721">
    <property type="entry name" value="Ribosomal_uL22_euk/arc"/>
</dbReference>
<dbReference type="GO" id="GO:0003735">
    <property type="term" value="F:structural constituent of ribosome"/>
    <property type="evidence" value="ECO:0007669"/>
    <property type="project" value="UniProtKB-UniRule"/>
</dbReference>
<gene>
    <name evidence="7" type="primary">rplV</name>
    <name evidence="7" type="ORF">HA254_06180</name>
</gene>
<dbReference type="GO" id="GO:0002181">
    <property type="term" value="P:cytoplasmic translation"/>
    <property type="evidence" value="ECO:0007669"/>
    <property type="project" value="TreeGrafter"/>
</dbReference>
<dbReference type="AlphaFoldDB" id="A0A7J4IXD8"/>
<proteinExistence type="inferred from homology"/>
<evidence type="ECO:0000256" key="2">
    <source>
        <dbReference type="ARBA" id="ARBA00022980"/>
    </source>
</evidence>
<organism evidence="7 8">
    <name type="scientific">Candidatus Iainarchaeum sp</name>
    <dbReference type="NCBI Taxonomy" id="3101447"/>
    <lineage>
        <taxon>Archaea</taxon>
        <taxon>Candidatus Iainarchaeota</taxon>
        <taxon>Candidatus Iainarchaeia</taxon>
        <taxon>Candidatus Iainarchaeales</taxon>
        <taxon>Candidatus Iainarchaeaceae</taxon>
        <taxon>Candidatus Iainarchaeum</taxon>
    </lineage>
</organism>
<keyword evidence="2 5" id="KW-0689">Ribosomal protein</keyword>
<dbReference type="NCBIfam" id="TIGR01038">
    <property type="entry name" value="uL22_arch_euk"/>
    <property type="match status" value="1"/>
</dbReference>
<dbReference type="PANTHER" id="PTHR11593">
    <property type="entry name" value="60S RIBOSOMAL PROTEIN L17"/>
    <property type="match status" value="1"/>
</dbReference>
<dbReference type="InterPro" id="IPR036394">
    <property type="entry name" value="Ribosomal_uL22_sf"/>
</dbReference>
<evidence type="ECO:0000313" key="8">
    <source>
        <dbReference type="Proteomes" id="UP000565078"/>
    </source>
</evidence>
<evidence type="ECO:0000256" key="3">
    <source>
        <dbReference type="ARBA" id="ARBA00023274"/>
    </source>
</evidence>